<evidence type="ECO:0000256" key="10">
    <source>
        <dbReference type="PIRSR" id="PIRSR606689-1"/>
    </source>
</evidence>
<dbReference type="FunFam" id="1.20.1560.10:FF:000014">
    <property type="entry name" value="Multidrug resistance-associated protein member 4"/>
    <property type="match status" value="1"/>
</dbReference>
<feature type="binding site" evidence="11">
    <location>
        <position position="820"/>
    </location>
    <ligand>
        <name>Mg(2+)</name>
        <dbReference type="ChEBI" id="CHEBI:18420"/>
    </ligand>
</feature>
<evidence type="ECO:0000256" key="5">
    <source>
        <dbReference type="ARBA" id="ARBA00022741"/>
    </source>
</evidence>
<dbReference type="SUPFAM" id="SSF90123">
    <property type="entry name" value="ABC transporter transmembrane region"/>
    <property type="match status" value="1"/>
</dbReference>
<feature type="transmembrane region" description="Helical" evidence="13">
    <location>
        <begin position="390"/>
        <end position="409"/>
    </location>
</feature>
<name>A0A7R9CTN3_TIMCR</name>
<dbReference type="FunFam" id="3.40.50.300:FF:000163">
    <property type="entry name" value="Multidrug resistance-associated protein member 4"/>
    <property type="match status" value="1"/>
</dbReference>
<dbReference type="Pfam" id="PF00025">
    <property type="entry name" value="Arf"/>
    <property type="match status" value="1"/>
</dbReference>
<protein>
    <submittedName>
        <fullName evidence="16">Uncharacterized protein</fullName>
    </submittedName>
</protein>
<feature type="transmembrane region" description="Helical" evidence="13">
    <location>
        <begin position="350"/>
        <end position="383"/>
    </location>
</feature>
<keyword evidence="5 10" id="KW-0547">Nucleotide-binding</keyword>
<keyword evidence="9 13" id="KW-0472">Membrane</keyword>
<keyword evidence="4 13" id="KW-0812">Transmembrane</keyword>
<evidence type="ECO:0000259" key="15">
    <source>
        <dbReference type="PROSITE" id="PS50929"/>
    </source>
</evidence>
<feature type="transmembrane region" description="Helical" evidence="13">
    <location>
        <begin position="93"/>
        <end position="120"/>
    </location>
</feature>
<evidence type="ECO:0000313" key="16">
    <source>
        <dbReference type="EMBL" id="CAD7400804.1"/>
    </source>
</evidence>
<dbReference type="SMART" id="SM00382">
    <property type="entry name" value="AAA"/>
    <property type="match status" value="1"/>
</dbReference>
<feature type="transmembrane region" description="Helical" evidence="13">
    <location>
        <begin position="178"/>
        <end position="202"/>
    </location>
</feature>
<dbReference type="EMBL" id="OC318151">
    <property type="protein sequence ID" value="CAD7400804.1"/>
    <property type="molecule type" value="Genomic_DNA"/>
</dbReference>
<dbReference type="GO" id="GO:0005524">
    <property type="term" value="F:ATP binding"/>
    <property type="evidence" value="ECO:0007669"/>
    <property type="project" value="UniProtKB-KW"/>
</dbReference>
<proteinExistence type="inferred from homology"/>
<dbReference type="InterPro" id="IPR003593">
    <property type="entry name" value="AAA+_ATPase"/>
</dbReference>
<accession>A0A7R9CTN3</accession>
<dbReference type="GO" id="GO:0005525">
    <property type="term" value="F:GTP binding"/>
    <property type="evidence" value="ECO:0007669"/>
    <property type="project" value="UniProtKB-KW"/>
</dbReference>
<evidence type="ECO:0000256" key="12">
    <source>
        <dbReference type="SAM" id="MobiDB-lite"/>
    </source>
</evidence>
<keyword evidence="11" id="KW-0460">Magnesium</keyword>
<evidence type="ECO:0000259" key="14">
    <source>
        <dbReference type="PROSITE" id="PS50893"/>
    </source>
</evidence>
<comment type="similarity">
    <text evidence="2">Belongs to the ABC transporter superfamily. ABCC family. Conjugate transporter (TC 3.A.1.208) subfamily.</text>
</comment>
<evidence type="ECO:0000256" key="13">
    <source>
        <dbReference type="SAM" id="Phobius"/>
    </source>
</evidence>
<dbReference type="Gene3D" id="3.40.50.300">
    <property type="entry name" value="P-loop containing nucleotide triphosphate hydrolases"/>
    <property type="match status" value="3"/>
</dbReference>
<feature type="transmembrane region" description="Helical" evidence="13">
    <location>
        <begin position="261"/>
        <end position="291"/>
    </location>
</feature>
<dbReference type="InterPro" id="IPR003439">
    <property type="entry name" value="ABC_transporter-like_ATP-bd"/>
</dbReference>
<feature type="binding site" evidence="10">
    <location>
        <position position="859"/>
    </location>
    <ligand>
        <name>GTP</name>
        <dbReference type="ChEBI" id="CHEBI:37565"/>
    </ligand>
</feature>
<keyword evidence="7 13" id="KW-1133">Transmembrane helix</keyword>
<dbReference type="Pfam" id="PF00005">
    <property type="entry name" value="ABC_tran"/>
    <property type="match status" value="1"/>
</dbReference>
<dbReference type="InterPro" id="IPR036640">
    <property type="entry name" value="ABC1_TM_sf"/>
</dbReference>
<dbReference type="InterPro" id="IPR006689">
    <property type="entry name" value="Small_GTPase_ARF/SAR"/>
</dbReference>
<dbReference type="InterPro" id="IPR050173">
    <property type="entry name" value="ABC_transporter_C-like"/>
</dbReference>
<dbReference type="GO" id="GO:0003924">
    <property type="term" value="F:GTPase activity"/>
    <property type="evidence" value="ECO:0007669"/>
    <property type="project" value="InterPro"/>
</dbReference>
<dbReference type="GO" id="GO:0140359">
    <property type="term" value="F:ABC-type transporter activity"/>
    <property type="evidence" value="ECO:0007669"/>
    <property type="project" value="InterPro"/>
</dbReference>
<dbReference type="InterPro" id="IPR011527">
    <property type="entry name" value="ABC1_TM_dom"/>
</dbReference>
<feature type="domain" description="ABC transporter" evidence="14">
    <location>
        <begin position="455"/>
        <end position="687"/>
    </location>
</feature>
<dbReference type="Gene3D" id="1.20.1560.10">
    <property type="entry name" value="ABC transporter type 1, transmembrane domain"/>
    <property type="match status" value="1"/>
</dbReference>
<dbReference type="PROSITE" id="PS50929">
    <property type="entry name" value="ABC_TM1F"/>
    <property type="match status" value="1"/>
</dbReference>
<evidence type="ECO:0000256" key="7">
    <source>
        <dbReference type="ARBA" id="ARBA00022989"/>
    </source>
</evidence>
<sequence length="947" mass="106698">MQGKFDELLASDVDYAQLLSGGDDGQLDAGKGFGAESDEKNQQLPRLLRQISRASTKSKASTVPDDVDEPEETEVQQQLFEASSKGKSERSVYAEYFCSGANCLGLFLMSSFFVVAQAAASGADYWMSFWVTQEELRSYYQSPEFQYDLNTTKNNASAEESEIFLLTVEDLLSTQLCLYIYTGIVVFLIVIAFVRSFTFYTVCMRSSVSLHNDMFNSVIRTPVRFFDVNPSGRVLNRFAKDIGSVDELLPKSLMDASQTMFIMLGSLVVGVTVSYWFIIPILLLGSVLLIMRSIYLRTSKNVKRVEGITKSPVFTHMNATLQGLSTIRAYGAQKILQQEFDKHQDVHSSAFYMFITTSSAFGFFVDFICFIYISLVTFSFLVLQEMYGGSVGLAITQAMALAGVVQFGIRQTAEVANNMMSVERVAEYKYLQEEPNLESNKDAKPPKDWPFEGEIEFQNVYLKYVETEPPVLKDLNLVINPGEKVGIVGRTGAGKSSLISALFRLFKVEGTLKIDGVDTSLIGLEDLRSRISIIPQDPFLFSGTLRRNLDPFSEFDDDALWRALEEVELKETYKEGQGLSMGVTDGGGNVSVGQRQLICLARAILRNNKILLLDEATANVDPQTDELIQKTIRTKFAKCTVLTVAHRLHTIMDSNKVLVMDSGRMIEFDHPHRLLQKKEGHFSKMVQETGFTMAAKLSKIAEDLNIESILFPTPQYFRRFVWAVLRRGGHESPDLTPWSPANVNKGVHDAISDTTVGMGESVIIAGAPEDLIQLSRDERPDMVRRTWFVMRGLAPSIKRRNRWYTSRKRFYLYLDNAGKTTIVKRFNGEAIDSISPTLGFNIKTIEHKGFMLNIWDVGGQKSLRSYWRNYFESTDGLIWVVDCADKRRLDDCRKELHELLQEEILELNMIKTHNWKIVGCSAVTGDNLVAGIDWLVSDISSRIFTLD</sequence>
<feature type="region of interest" description="Disordered" evidence="12">
    <location>
        <begin position="51"/>
        <end position="82"/>
    </location>
</feature>
<feature type="binding site" evidence="11">
    <location>
        <position position="837"/>
    </location>
    <ligand>
        <name>Mg(2+)</name>
        <dbReference type="ChEBI" id="CHEBI:18420"/>
    </ligand>
</feature>
<keyword evidence="8 10" id="KW-0342">GTP-binding</keyword>
<dbReference type="InterPro" id="IPR017871">
    <property type="entry name" value="ABC_transporter-like_CS"/>
</dbReference>
<dbReference type="CDD" id="cd03244">
    <property type="entry name" value="ABCC_MRP_domain2"/>
    <property type="match status" value="1"/>
</dbReference>
<gene>
    <name evidence="16" type="ORF">TCEB3V08_LOCUS5706</name>
</gene>
<dbReference type="PROSITE" id="PS00211">
    <property type="entry name" value="ABC_TRANSPORTER_1"/>
    <property type="match status" value="1"/>
</dbReference>
<evidence type="ECO:0000256" key="9">
    <source>
        <dbReference type="ARBA" id="ARBA00023136"/>
    </source>
</evidence>
<dbReference type="GO" id="GO:0016887">
    <property type="term" value="F:ATP hydrolysis activity"/>
    <property type="evidence" value="ECO:0007669"/>
    <property type="project" value="InterPro"/>
</dbReference>
<dbReference type="PROSITE" id="PS50893">
    <property type="entry name" value="ABC_TRANSPORTER_2"/>
    <property type="match status" value="1"/>
</dbReference>
<evidence type="ECO:0000256" key="6">
    <source>
        <dbReference type="ARBA" id="ARBA00022840"/>
    </source>
</evidence>
<dbReference type="Pfam" id="PF00664">
    <property type="entry name" value="ABC_membrane"/>
    <property type="match status" value="1"/>
</dbReference>
<dbReference type="GO" id="GO:0016020">
    <property type="term" value="C:membrane"/>
    <property type="evidence" value="ECO:0007669"/>
    <property type="project" value="UniProtKB-SubCell"/>
</dbReference>
<evidence type="ECO:0000256" key="2">
    <source>
        <dbReference type="ARBA" id="ARBA00009726"/>
    </source>
</evidence>
<evidence type="ECO:0000256" key="1">
    <source>
        <dbReference type="ARBA" id="ARBA00004141"/>
    </source>
</evidence>
<keyword evidence="6" id="KW-0067">ATP-binding</keyword>
<evidence type="ECO:0000256" key="3">
    <source>
        <dbReference type="ARBA" id="ARBA00022448"/>
    </source>
</evidence>
<dbReference type="PANTHER" id="PTHR24223:SF456">
    <property type="entry name" value="MULTIDRUG RESISTANCE-ASSOCIATED PROTEIN LETHAL(2)03659"/>
    <property type="match status" value="1"/>
</dbReference>
<dbReference type="SUPFAM" id="SSF52540">
    <property type="entry name" value="P-loop containing nucleoside triphosphate hydrolases"/>
    <property type="match status" value="2"/>
</dbReference>
<dbReference type="PRINTS" id="PR00328">
    <property type="entry name" value="SAR1GTPBP"/>
</dbReference>
<dbReference type="GO" id="GO:0046872">
    <property type="term" value="F:metal ion binding"/>
    <property type="evidence" value="ECO:0007669"/>
    <property type="project" value="UniProtKB-KW"/>
</dbReference>
<evidence type="ECO:0000256" key="8">
    <source>
        <dbReference type="ARBA" id="ARBA00023134"/>
    </source>
</evidence>
<dbReference type="InterPro" id="IPR027417">
    <property type="entry name" value="P-loop_NTPase"/>
</dbReference>
<dbReference type="PROSITE" id="PS51417">
    <property type="entry name" value="ARF"/>
    <property type="match status" value="1"/>
</dbReference>
<keyword evidence="11" id="KW-0479">Metal-binding</keyword>
<evidence type="ECO:0000256" key="4">
    <source>
        <dbReference type="ARBA" id="ARBA00022692"/>
    </source>
</evidence>
<dbReference type="SMART" id="SM00177">
    <property type="entry name" value="ARF"/>
    <property type="match status" value="1"/>
</dbReference>
<feature type="compositionally biased region" description="Polar residues" evidence="12">
    <location>
        <begin position="52"/>
        <end position="61"/>
    </location>
</feature>
<organism evidence="16">
    <name type="scientific">Timema cristinae</name>
    <name type="common">Walking stick</name>
    <dbReference type="NCBI Taxonomy" id="61476"/>
    <lineage>
        <taxon>Eukaryota</taxon>
        <taxon>Metazoa</taxon>
        <taxon>Ecdysozoa</taxon>
        <taxon>Arthropoda</taxon>
        <taxon>Hexapoda</taxon>
        <taxon>Insecta</taxon>
        <taxon>Pterygota</taxon>
        <taxon>Neoptera</taxon>
        <taxon>Polyneoptera</taxon>
        <taxon>Phasmatodea</taxon>
        <taxon>Timematodea</taxon>
        <taxon>Timematoidea</taxon>
        <taxon>Timematidae</taxon>
        <taxon>Timema</taxon>
    </lineage>
</organism>
<dbReference type="PANTHER" id="PTHR24223">
    <property type="entry name" value="ATP-BINDING CASSETTE SUB-FAMILY C"/>
    <property type="match status" value="1"/>
</dbReference>
<evidence type="ECO:0000256" key="11">
    <source>
        <dbReference type="PIRSR" id="PIRSR606689-2"/>
    </source>
</evidence>
<reference evidence="16" key="1">
    <citation type="submission" date="2020-11" db="EMBL/GenBank/DDBJ databases">
        <authorList>
            <person name="Tran Van P."/>
        </authorList>
    </citation>
    <scope>NUCLEOTIDE SEQUENCE</scope>
</reference>
<keyword evidence="3" id="KW-0813">Transport</keyword>
<comment type="subcellular location">
    <subcellularLocation>
        <location evidence="1">Membrane</location>
        <topology evidence="1">Multi-pass membrane protein</topology>
    </subcellularLocation>
</comment>
<feature type="compositionally biased region" description="Acidic residues" evidence="12">
    <location>
        <begin position="65"/>
        <end position="74"/>
    </location>
</feature>
<dbReference type="AlphaFoldDB" id="A0A7R9CTN3"/>
<feature type="domain" description="ABC transmembrane type-1" evidence="15">
    <location>
        <begin position="107"/>
        <end position="421"/>
    </location>
</feature>